<feature type="repeat" description="ANK" evidence="9">
    <location>
        <begin position="188"/>
        <end position="220"/>
    </location>
</feature>
<evidence type="ECO:0000313" key="10">
    <source>
        <dbReference type="EMBL" id="KFM62655.1"/>
    </source>
</evidence>
<keyword evidence="6" id="KW-0800">Toxin</keyword>
<keyword evidence="3" id="KW-1052">Target cell membrane</keyword>
<evidence type="ECO:0000256" key="9">
    <source>
        <dbReference type="PROSITE-ProRule" id="PRU00023"/>
    </source>
</evidence>
<dbReference type="PANTHER" id="PTHR24126">
    <property type="entry name" value="ANKYRIN REPEAT, PH AND SEC7 DOMAIN CONTAINING PROTEIN SECG-RELATED"/>
    <property type="match status" value="1"/>
</dbReference>
<evidence type="ECO:0000313" key="11">
    <source>
        <dbReference type="Proteomes" id="UP000054359"/>
    </source>
</evidence>
<evidence type="ECO:0000256" key="2">
    <source>
        <dbReference type="ARBA" id="ARBA00022483"/>
    </source>
</evidence>
<dbReference type="SMART" id="SM00248">
    <property type="entry name" value="ANK"/>
    <property type="match status" value="5"/>
</dbReference>
<dbReference type="AlphaFoldDB" id="A0A087TC16"/>
<gene>
    <name evidence="10" type="ORF">X975_20835</name>
</gene>
<sequence length="319" mass="35752">MEALLNHHTEAIKDFLREGFHENIFPLVTNGRVRPSAWDLFRQVNAVLPEIIKFLIEKSPAYVLDLCDKLGCTPLDYACICNCPEVVKFLLSQGSSVLENDRRDSPLLKAVWNVARYATPIASLLLDAGANINRADGNEETALMTAIRKSVSGMQWTASSTANKNYSCTDLCMLLIDRGCDVNATNGKGQTALHIAVIKKEEYLVRKLLISGCDIDRHDVDGFTPLCYACKNGNQRLVDLLIISGANLRAHDWETTFENWRSSQELNEKNSHFLKYVIYKSKQCLNLEILCCIAVRKNIKNVAKDAIQLGLPPLLVKRL</sequence>
<dbReference type="PROSITE" id="PS50297">
    <property type="entry name" value="ANK_REP_REGION"/>
    <property type="match status" value="2"/>
</dbReference>
<dbReference type="GO" id="GO:0044218">
    <property type="term" value="C:other organism cell membrane"/>
    <property type="evidence" value="ECO:0007669"/>
    <property type="project" value="UniProtKB-KW"/>
</dbReference>
<evidence type="ECO:0000256" key="4">
    <source>
        <dbReference type="ARBA" id="ARBA00022699"/>
    </source>
</evidence>
<dbReference type="Proteomes" id="UP000054359">
    <property type="component" value="Unassembled WGS sequence"/>
</dbReference>
<evidence type="ECO:0000256" key="6">
    <source>
        <dbReference type="ARBA" id="ARBA00023028"/>
    </source>
</evidence>
<dbReference type="OrthoDB" id="6430205at2759"/>
<keyword evidence="11" id="KW-1185">Reference proteome</keyword>
<dbReference type="InterPro" id="IPR002110">
    <property type="entry name" value="Ankyrin_rpt"/>
</dbReference>
<proteinExistence type="predicted"/>
<reference evidence="10 11" key="1">
    <citation type="submission" date="2013-11" db="EMBL/GenBank/DDBJ databases">
        <title>Genome sequencing of Stegodyphus mimosarum.</title>
        <authorList>
            <person name="Bechsgaard J."/>
        </authorList>
    </citation>
    <scope>NUCLEOTIDE SEQUENCE [LARGE SCALE GENOMIC DNA]</scope>
</reference>
<dbReference type="PANTHER" id="PTHR24126:SF14">
    <property type="entry name" value="ANK_REP_REGION DOMAIN-CONTAINING PROTEIN"/>
    <property type="match status" value="1"/>
</dbReference>
<dbReference type="Pfam" id="PF12796">
    <property type="entry name" value="Ank_2"/>
    <property type="match status" value="2"/>
</dbReference>
<evidence type="ECO:0000256" key="7">
    <source>
        <dbReference type="ARBA" id="ARBA00023043"/>
    </source>
</evidence>
<dbReference type="InterPro" id="IPR036770">
    <property type="entry name" value="Ankyrin_rpt-contain_sf"/>
</dbReference>
<evidence type="ECO:0000256" key="3">
    <source>
        <dbReference type="ARBA" id="ARBA00022537"/>
    </source>
</evidence>
<dbReference type="SUPFAM" id="SSF48403">
    <property type="entry name" value="Ankyrin repeat"/>
    <property type="match status" value="1"/>
</dbReference>
<keyword evidence="7 9" id="KW-0040">ANK repeat</keyword>
<name>A0A087TC16_STEMI</name>
<feature type="repeat" description="ANK" evidence="9">
    <location>
        <begin position="221"/>
        <end position="253"/>
    </location>
</feature>
<feature type="non-terminal residue" evidence="10">
    <location>
        <position position="319"/>
    </location>
</feature>
<keyword evidence="5" id="KW-0677">Repeat</keyword>
<keyword evidence="8" id="KW-1053">Target membrane</keyword>
<keyword evidence="8" id="KW-0472">Membrane</keyword>
<dbReference type="STRING" id="407821.A0A087TC16"/>
<evidence type="ECO:0000256" key="8">
    <source>
        <dbReference type="ARBA" id="ARBA00023298"/>
    </source>
</evidence>
<feature type="repeat" description="ANK" evidence="9">
    <location>
        <begin position="70"/>
        <end position="102"/>
    </location>
</feature>
<evidence type="ECO:0000256" key="1">
    <source>
        <dbReference type="ARBA" id="ARBA00004175"/>
    </source>
</evidence>
<keyword evidence="2" id="KW-0268">Exocytosis</keyword>
<dbReference type="GO" id="GO:0044231">
    <property type="term" value="C:host cell presynaptic membrane"/>
    <property type="evidence" value="ECO:0007669"/>
    <property type="project" value="UniProtKB-KW"/>
</dbReference>
<dbReference type="GO" id="GO:0006887">
    <property type="term" value="P:exocytosis"/>
    <property type="evidence" value="ECO:0007669"/>
    <property type="project" value="UniProtKB-KW"/>
</dbReference>
<keyword evidence="4" id="KW-0528">Neurotoxin</keyword>
<keyword evidence="6" id="KW-0638">Presynaptic neurotoxin</keyword>
<protein>
    <submittedName>
        <fullName evidence="10">Putative ankyrin repeat protein</fullName>
    </submittedName>
</protein>
<dbReference type="PROSITE" id="PS50088">
    <property type="entry name" value="ANK_REPEAT"/>
    <property type="match status" value="3"/>
</dbReference>
<comment type="subcellular location">
    <subcellularLocation>
        <location evidence="1">Target cell membrane</location>
    </subcellularLocation>
</comment>
<evidence type="ECO:0000256" key="5">
    <source>
        <dbReference type="ARBA" id="ARBA00022737"/>
    </source>
</evidence>
<accession>A0A087TC16</accession>
<dbReference type="EMBL" id="KK114531">
    <property type="protein sequence ID" value="KFM62655.1"/>
    <property type="molecule type" value="Genomic_DNA"/>
</dbReference>
<dbReference type="Gene3D" id="1.25.40.20">
    <property type="entry name" value="Ankyrin repeat-containing domain"/>
    <property type="match status" value="2"/>
</dbReference>
<organism evidence="10 11">
    <name type="scientific">Stegodyphus mimosarum</name>
    <name type="common">African social velvet spider</name>
    <dbReference type="NCBI Taxonomy" id="407821"/>
    <lineage>
        <taxon>Eukaryota</taxon>
        <taxon>Metazoa</taxon>
        <taxon>Ecdysozoa</taxon>
        <taxon>Arthropoda</taxon>
        <taxon>Chelicerata</taxon>
        <taxon>Arachnida</taxon>
        <taxon>Araneae</taxon>
        <taxon>Araneomorphae</taxon>
        <taxon>Entelegynae</taxon>
        <taxon>Eresoidea</taxon>
        <taxon>Eresidae</taxon>
        <taxon>Stegodyphus</taxon>
    </lineage>
</organism>